<name>A0ABD3SDM8_9STRA</name>
<protein>
    <submittedName>
        <fullName evidence="2">Uncharacterized protein</fullName>
    </submittedName>
</protein>
<dbReference type="EMBL" id="JALLPB020000695">
    <property type="protein sequence ID" value="KAL3806957.1"/>
    <property type="molecule type" value="Genomic_DNA"/>
</dbReference>
<dbReference type="Proteomes" id="UP001530377">
    <property type="component" value="Unassembled WGS sequence"/>
</dbReference>
<accession>A0ABD3SDM8</accession>
<keyword evidence="3" id="KW-1185">Reference proteome</keyword>
<proteinExistence type="predicted"/>
<evidence type="ECO:0000313" key="2">
    <source>
        <dbReference type="EMBL" id="KAL3822427.1"/>
    </source>
</evidence>
<evidence type="ECO:0000313" key="1">
    <source>
        <dbReference type="EMBL" id="KAL3806957.1"/>
    </source>
</evidence>
<organism evidence="2 3">
    <name type="scientific">Cyclostephanos tholiformis</name>
    <dbReference type="NCBI Taxonomy" id="382380"/>
    <lineage>
        <taxon>Eukaryota</taxon>
        <taxon>Sar</taxon>
        <taxon>Stramenopiles</taxon>
        <taxon>Ochrophyta</taxon>
        <taxon>Bacillariophyta</taxon>
        <taxon>Coscinodiscophyceae</taxon>
        <taxon>Thalassiosirophycidae</taxon>
        <taxon>Stephanodiscales</taxon>
        <taxon>Stephanodiscaceae</taxon>
        <taxon>Cyclostephanos</taxon>
    </lineage>
</organism>
<evidence type="ECO:0000313" key="3">
    <source>
        <dbReference type="Proteomes" id="UP001530377"/>
    </source>
</evidence>
<gene>
    <name evidence="2" type="ORF">ACHAXA_007434</name>
    <name evidence="1" type="ORF">ACHAXA_011374</name>
</gene>
<sequence>MFRQLLSKVFLPNLDKDLARNVRREVAKMDPNLNFAPSVYGYCPRASSVTGGAFGGSTSSLMRQVVLTRVDIPFKANLGMFH</sequence>
<reference evidence="2 3" key="1">
    <citation type="submission" date="2024-10" db="EMBL/GenBank/DDBJ databases">
        <title>Updated reference genomes for cyclostephanoid diatoms.</title>
        <authorList>
            <person name="Roberts W.R."/>
            <person name="Alverson A.J."/>
        </authorList>
    </citation>
    <scope>NUCLEOTIDE SEQUENCE [LARGE SCALE GENOMIC DNA]</scope>
    <source>
        <strain evidence="2 3">AJA228-03</strain>
    </source>
</reference>
<dbReference type="AlphaFoldDB" id="A0ABD3SDM8"/>
<comment type="caution">
    <text evidence="2">The sequence shown here is derived from an EMBL/GenBank/DDBJ whole genome shotgun (WGS) entry which is preliminary data.</text>
</comment>
<dbReference type="EMBL" id="JALLPB020000066">
    <property type="protein sequence ID" value="KAL3822427.1"/>
    <property type="molecule type" value="Genomic_DNA"/>
</dbReference>